<reference evidence="2 3" key="1">
    <citation type="submission" date="2019-02" db="EMBL/GenBank/DDBJ databases">
        <title>Deep-cultivation of Planctomycetes and their phenomic and genomic characterization uncovers novel biology.</title>
        <authorList>
            <person name="Wiegand S."/>
            <person name="Jogler M."/>
            <person name="Boedeker C."/>
            <person name="Pinto D."/>
            <person name="Vollmers J."/>
            <person name="Rivas-Marin E."/>
            <person name="Kohn T."/>
            <person name="Peeters S.H."/>
            <person name="Heuer A."/>
            <person name="Rast P."/>
            <person name="Oberbeckmann S."/>
            <person name="Bunk B."/>
            <person name="Jeske O."/>
            <person name="Meyerdierks A."/>
            <person name="Storesund J.E."/>
            <person name="Kallscheuer N."/>
            <person name="Luecker S."/>
            <person name="Lage O.M."/>
            <person name="Pohl T."/>
            <person name="Merkel B.J."/>
            <person name="Hornburger P."/>
            <person name="Mueller R.-W."/>
            <person name="Bruemmer F."/>
            <person name="Labrenz M."/>
            <person name="Spormann A.M."/>
            <person name="Op Den Camp H."/>
            <person name="Overmann J."/>
            <person name="Amann R."/>
            <person name="Jetten M.S.M."/>
            <person name="Mascher T."/>
            <person name="Medema M.H."/>
            <person name="Devos D.P."/>
            <person name="Kaster A.-K."/>
            <person name="Ovreas L."/>
            <person name="Rohde M."/>
            <person name="Galperin M.Y."/>
            <person name="Jogler C."/>
        </authorList>
    </citation>
    <scope>NUCLEOTIDE SEQUENCE [LARGE SCALE GENOMIC DNA]</scope>
    <source>
        <strain evidence="2 3">Pla52n</strain>
    </source>
</reference>
<gene>
    <name evidence="2" type="ORF">Pla52n_26950</name>
</gene>
<dbReference type="Proteomes" id="UP000320176">
    <property type="component" value="Unassembled WGS sequence"/>
</dbReference>
<dbReference type="EMBL" id="SJPN01000003">
    <property type="protein sequence ID" value="TWU04653.1"/>
    <property type="molecule type" value="Genomic_DNA"/>
</dbReference>
<dbReference type="AlphaFoldDB" id="A0A5C6AXI7"/>
<organism evidence="2 3">
    <name type="scientific">Stieleria varia</name>
    <dbReference type="NCBI Taxonomy" id="2528005"/>
    <lineage>
        <taxon>Bacteria</taxon>
        <taxon>Pseudomonadati</taxon>
        <taxon>Planctomycetota</taxon>
        <taxon>Planctomycetia</taxon>
        <taxon>Pirellulales</taxon>
        <taxon>Pirellulaceae</taxon>
        <taxon>Stieleria</taxon>
    </lineage>
</organism>
<comment type="caution">
    <text evidence="2">The sequence shown here is derived from an EMBL/GenBank/DDBJ whole genome shotgun (WGS) entry which is preliminary data.</text>
</comment>
<feature type="region of interest" description="Disordered" evidence="1">
    <location>
        <begin position="101"/>
        <end position="153"/>
    </location>
</feature>
<name>A0A5C6AXI7_9BACT</name>
<sequence length="176" mass="19078">MVRDDHVDSTPQGVADYSEPGLRPPSGSVLARPNRPAMIAALYRRLPSETASRSFAATIFFTFPETLTSASSPRWCPGFSRSAPHSSPHLKSIAPLLPKPWRACSEPGSGGEGLGTKPNTPRHVEASLRDANPNERSEVTNRPAPPSSNLQARRIEGRKTTILGTRHFAMSTKRIA</sequence>
<evidence type="ECO:0000313" key="2">
    <source>
        <dbReference type="EMBL" id="TWU04653.1"/>
    </source>
</evidence>
<feature type="region of interest" description="Disordered" evidence="1">
    <location>
        <begin position="1"/>
        <end position="30"/>
    </location>
</feature>
<accession>A0A5C6AXI7</accession>
<proteinExistence type="predicted"/>
<protein>
    <submittedName>
        <fullName evidence="2">Uncharacterized protein</fullName>
    </submittedName>
</protein>
<keyword evidence="3" id="KW-1185">Reference proteome</keyword>
<evidence type="ECO:0000256" key="1">
    <source>
        <dbReference type="SAM" id="MobiDB-lite"/>
    </source>
</evidence>
<feature type="compositionally biased region" description="Basic and acidic residues" evidence="1">
    <location>
        <begin position="122"/>
        <end position="139"/>
    </location>
</feature>
<evidence type="ECO:0000313" key="3">
    <source>
        <dbReference type="Proteomes" id="UP000320176"/>
    </source>
</evidence>